<dbReference type="InterPro" id="IPR010242">
    <property type="entry name" value="TF_HTH_IscR"/>
</dbReference>
<reference evidence="2 3" key="1">
    <citation type="submission" date="2014-11" db="EMBL/GenBank/DDBJ databases">
        <title>Draft genome sequence of Chelonobacter oris 1662T, associated with respiratory disease in Hermann's Tortoises.</title>
        <authorList>
            <person name="Kudirkiene E."/>
            <person name="Hansen M.J."/>
            <person name="Bojesen A.M."/>
        </authorList>
    </citation>
    <scope>NUCLEOTIDE SEQUENCE [LARGE SCALE GENOMIC DNA]</scope>
    <source>
        <strain evidence="2 3">1662</strain>
    </source>
</reference>
<dbReference type="NCBIfam" id="TIGR00738">
    <property type="entry name" value="rrf2_super"/>
    <property type="match status" value="1"/>
</dbReference>
<dbReference type="PROSITE" id="PS51197">
    <property type="entry name" value="HTH_RRF2_2"/>
    <property type="match status" value="1"/>
</dbReference>
<dbReference type="InterPro" id="IPR036388">
    <property type="entry name" value="WH-like_DNA-bd_sf"/>
</dbReference>
<dbReference type="PANTHER" id="PTHR33221:SF5">
    <property type="entry name" value="HTH-TYPE TRANSCRIPTIONAL REGULATOR ISCR"/>
    <property type="match status" value="1"/>
</dbReference>
<evidence type="ECO:0000256" key="1">
    <source>
        <dbReference type="ARBA" id="ARBA00023125"/>
    </source>
</evidence>
<dbReference type="STRING" id="505317.OA57_03920"/>
<dbReference type="GO" id="GO:0005829">
    <property type="term" value="C:cytosol"/>
    <property type="evidence" value="ECO:0007669"/>
    <property type="project" value="TreeGrafter"/>
</dbReference>
<dbReference type="AlphaFoldDB" id="A0A0A3AUS7"/>
<dbReference type="PROSITE" id="PS01332">
    <property type="entry name" value="HTH_RRF2_1"/>
    <property type="match status" value="1"/>
</dbReference>
<dbReference type="Gene3D" id="1.10.10.10">
    <property type="entry name" value="Winged helix-like DNA-binding domain superfamily/Winged helix DNA-binding domain"/>
    <property type="match status" value="1"/>
</dbReference>
<accession>A0A0A3AUS7</accession>
<evidence type="ECO:0000313" key="3">
    <source>
        <dbReference type="Proteomes" id="UP000030380"/>
    </source>
</evidence>
<dbReference type="InterPro" id="IPR000944">
    <property type="entry name" value="Tscrpt_reg_Rrf2"/>
</dbReference>
<sequence>MKLTSKGRYAVTAMLDIALNSQRGEIEMPITLAEISERQQISLSYLEQLFAKLRRFGLVKSVRGPGGGYLLGMPIEKIAIGMIIAAVNENISATKCKGKGNCQGGITCLTHSLWEQLSEEIEEFLNGITIADLVNKQTQRSALKKHLEQQAFQVINRA</sequence>
<name>A0A0A3AUS7_9PAST</name>
<dbReference type="SUPFAM" id="SSF46785">
    <property type="entry name" value="Winged helix' DNA-binding domain"/>
    <property type="match status" value="1"/>
</dbReference>
<dbReference type="OrthoDB" id="9808360at2"/>
<proteinExistence type="predicted"/>
<dbReference type="GO" id="GO:0003700">
    <property type="term" value="F:DNA-binding transcription factor activity"/>
    <property type="evidence" value="ECO:0007669"/>
    <property type="project" value="InterPro"/>
</dbReference>
<dbReference type="Pfam" id="PF02082">
    <property type="entry name" value="Rrf2"/>
    <property type="match status" value="1"/>
</dbReference>
<dbReference type="NCBIfam" id="TIGR02010">
    <property type="entry name" value="IscR"/>
    <property type="match status" value="1"/>
</dbReference>
<evidence type="ECO:0000313" key="2">
    <source>
        <dbReference type="EMBL" id="KGQ70860.1"/>
    </source>
</evidence>
<keyword evidence="3" id="KW-1185">Reference proteome</keyword>
<dbReference type="InterPro" id="IPR030489">
    <property type="entry name" value="TR_Rrf2-type_CS"/>
</dbReference>
<dbReference type="PANTHER" id="PTHR33221">
    <property type="entry name" value="WINGED HELIX-TURN-HELIX TRANSCRIPTIONAL REGULATOR, RRF2 FAMILY"/>
    <property type="match status" value="1"/>
</dbReference>
<dbReference type="InterPro" id="IPR036390">
    <property type="entry name" value="WH_DNA-bd_sf"/>
</dbReference>
<dbReference type="Proteomes" id="UP000030380">
    <property type="component" value="Unassembled WGS sequence"/>
</dbReference>
<keyword evidence="1" id="KW-0238">DNA-binding</keyword>
<organism evidence="2 3">
    <name type="scientific">Chelonobacter oris</name>
    <dbReference type="NCBI Taxonomy" id="505317"/>
    <lineage>
        <taxon>Bacteria</taxon>
        <taxon>Pseudomonadati</taxon>
        <taxon>Pseudomonadota</taxon>
        <taxon>Gammaproteobacteria</taxon>
        <taxon>Pasteurellales</taxon>
        <taxon>Pasteurellaceae</taxon>
        <taxon>Chelonobacter</taxon>
    </lineage>
</organism>
<dbReference type="GO" id="GO:0003690">
    <property type="term" value="F:double-stranded DNA binding"/>
    <property type="evidence" value="ECO:0007669"/>
    <property type="project" value="InterPro"/>
</dbReference>
<comment type="caution">
    <text evidence="2">The sequence shown here is derived from an EMBL/GenBank/DDBJ whole genome shotgun (WGS) entry which is preliminary data.</text>
</comment>
<dbReference type="RefSeq" id="WP_034613835.1">
    <property type="nucleotide sequence ID" value="NZ_JSUM01000005.1"/>
</dbReference>
<gene>
    <name evidence="2" type="ORF">OA57_03920</name>
</gene>
<protein>
    <submittedName>
        <fullName evidence="2">Transcriptional regulator</fullName>
    </submittedName>
</protein>
<dbReference type="EMBL" id="JSUM01000005">
    <property type="protein sequence ID" value="KGQ70860.1"/>
    <property type="molecule type" value="Genomic_DNA"/>
</dbReference>
<dbReference type="FunFam" id="1.10.10.10:FF:000026">
    <property type="entry name" value="HTH-type transcriptional regulator IscR"/>
    <property type="match status" value="1"/>
</dbReference>